<name>A0ABY4YJ55_9MICO</name>
<dbReference type="GO" id="GO:0008168">
    <property type="term" value="F:methyltransferase activity"/>
    <property type="evidence" value="ECO:0007669"/>
    <property type="project" value="UniProtKB-KW"/>
</dbReference>
<reference evidence="3" key="1">
    <citation type="submission" date="2022-06" db="EMBL/GenBank/DDBJ databases">
        <title>Ornithinimicrobium JY.X270.</title>
        <authorList>
            <person name="Huang Y."/>
        </authorList>
    </citation>
    <scope>NUCLEOTIDE SEQUENCE</scope>
    <source>
        <strain evidence="3">JY.X270</strain>
    </source>
</reference>
<dbReference type="Pfam" id="PF02636">
    <property type="entry name" value="Methyltransf_28"/>
    <property type="match status" value="1"/>
</dbReference>
<dbReference type="GO" id="GO:0032259">
    <property type="term" value="P:methylation"/>
    <property type="evidence" value="ECO:0007669"/>
    <property type="project" value="UniProtKB-KW"/>
</dbReference>
<evidence type="ECO:0000256" key="1">
    <source>
        <dbReference type="ARBA" id="ARBA00022603"/>
    </source>
</evidence>
<keyword evidence="1 3" id="KW-0489">Methyltransferase</keyword>
<gene>
    <name evidence="3" type="ORF">NF557_01980</name>
</gene>
<dbReference type="RefSeq" id="WP_252621428.1">
    <property type="nucleotide sequence ID" value="NZ_CP099490.1"/>
</dbReference>
<dbReference type="Gene3D" id="3.40.50.12710">
    <property type="match status" value="1"/>
</dbReference>
<evidence type="ECO:0000313" key="3">
    <source>
        <dbReference type="EMBL" id="USQ76724.1"/>
    </source>
</evidence>
<dbReference type="Proteomes" id="UP001056535">
    <property type="component" value="Chromosome"/>
</dbReference>
<evidence type="ECO:0000256" key="2">
    <source>
        <dbReference type="ARBA" id="ARBA00022679"/>
    </source>
</evidence>
<dbReference type="EC" id="2.1.1.-" evidence="3"/>
<dbReference type="InterPro" id="IPR038375">
    <property type="entry name" value="NDUFAF7_sf"/>
</dbReference>
<proteinExistence type="predicted"/>
<protein>
    <submittedName>
        <fullName evidence="3">SAM-dependent methyltransferase</fullName>
        <ecNumber evidence="3">2.1.1.-</ecNumber>
    </submittedName>
</protein>
<keyword evidence="4" id="KW-1185">Reference proteome</keyword>
<keyword evidence="2 3" id="KW-0808">Transferase</keyword>
<dbReference type="InterPro" id="IPR003788">
    <property type="entry name" value="NDUFAF7"/>
</dbReference>
<dbReference type="EMBL" id="CP099490">
    <property type="protein sequence ID" value="USQ76724.1"/>
    <property type="molecule type" value="Genomic_DNA"/>
</dbReference>
<dbReference type="InterPro" id="IPR029063">
    <property type="entry name" value="SAM-dependent_MTases_sf"/>
</dbReference>
<organism evidence="3 4">
    <name type="scientific">Ornithinimicrobium cryptoxanthini</name>
    <dbReference type="NCBI Taxonomy" id="2934161"/>
    <lineage>
        <taxon>Bacteria</taxon>
        <taxon>Bacillati</taxon>
        <taxon>Actinomycetota</taxon>
        <taxon>Actinomycetes</taxon>
        <taxon>Micrococcales</taxon>
        <taxon>Ornithinimicrobiaceae</taxon>
        <taxon>Ornithinimicrobium</taxon>
    </lineage>
</organism>
<accession>A0ABY4YJ55</accession>
<dbReference type="SUPFAM" id="SSF53335">
    <property type="entry name" value="S-adenosyl-L-methionine-dependent methyltransferases"/>
    <property type="match status" value="1"/>
</dbReference>
<sequence>MTWTSWQAAWQEALYGVEGFYRRAEGPAGHFSTSAQGIPGTGQVLAQAVVALADRHGLSTIVEIGAGRGELLRELHSIDRTRTLRGVDVVDRPSNLPDGVDWLRSPGGLGLPAELAGLDDVLVIAHEWLDVVPCPVVLRSPDGPWRYVTVDPATGDERADELVSGADLDWLDTHVPDHVRRAEIGRPRDTAYADLCSRVLSGLVVAVDYGHTRDDRPVEGTLIGYRDGVSVPPVPDGSCDLTAHVAVDALGADRLVRQRDILHDLLGRRPLPDQDLARADPSAYLLELQRANALATLTAPTGLGAFWWATTLRRSGDLG</sequence>
<evidence type="ECO:0000313" key="4">
    <source>
        <dbReference type="Proteomes" id="UP001056535"/>
    </source>
</evidence>